<keyword evidence="3" id="KW-1185">Reference proteome</keyword>
<evidence type="ECO:0000313" key="3">
    <source>
        <dbReference type="Proteomes" id="UP001175228"/>
    </source>
</evidence>
<feature type="region of interest" description="Disordered" evidence="1">
    <location>
        <begin position="1"/>
        <end position="20"/>
    </location>
</feature>
<feature type="compositionally biased region" description="Polar residues" evidence="1">
    <location>
        <begin position="1"/>
        <end position="18"/>
    </location>
</feature>
<organism evidence="2 3">
    <name type="scientific">Armillaria luteobubalina</name>
    <dbReference type="NCBI Taxonomy" id="153913"/>
    <lineage>
        <taxon>Eukaryota</taxon>
        <taxon>Fungi</taxon>
        <taxon>Dikarya</taxon>
        <taxon>Basidiomycota</taxon>
        <taxon>Agaricomycotina</taxon>
        <taxon>Agaricomycetes</taxon>
        <taxon>Agaricomycetidae</taxon>
        <taxon>Agaricales</taxon>
        <taxon>Marasmiineae</taxon>
        <taxon>Physalacriaceae</taxon>
        <taxon>Armillaria</taxon>
    </lineage>
</organism>
<dbReference type="Proteomes" id="UP001175228">
    <property type="component" value="Unassembled WGS sequence"/>
</dbReference>
<name>A0AA39PGQ5_9AGAR</name>
<dbReference type="AlphaFoldDB" id="A0AA39PGQ5"/>
<sequence>MSSYAGDSASELNASPQSEPIRKVVRTKHGEFLLLGAEILPPIPAQVPDPTESFPRDPKIYLARSWAHNSIPYQGYLPSDTYAACRCRLLRCLNYNQGSVPLERLGPRWYLREDVSKEWRELELALVRLRQFARSAVSDLDSGRPLYS</sequence>
<comment type="caution">
    <text evidence="2">The sequence shown here is derived from an EMBL/GenBank/DDBJ whole genome shotgun (WGS) entry which is preliminary data.</text>
</comment>
<gene>
    <name evidence="2" type="ORF">EDD18DRAFT_1362360</name>
</gene>
<reference evidence="2" key="1">
    <citation type="submission" date="2023-06" db="EMBL/GenBank/DDBJ databases">
        <authorList>
            <consortium name="Lawrence Berkeley National Laboratory"/>
            <person name="Ahrendt S."/>
            <person name="Sahu N."/>
            <person name="Indic B."/>
            <person name="Wong-Bajracharya J."/>
            <person name="Merenyi Z."/>
            <person name="Ke H.-M."/>
            <person name="Monk M."/>
            <person name="Kocsube S."/>
            <person name="Drula E."/>
            <person name="Lipzen A."/>
            <person name="Balint B."/>
            <person name="Henrissat B."/>
            <person name="Andreopoulos B."/>
            <person name="Martin F.M."/>
            <person name="Harder C.B."/>
            <person name="Rigling D."/>
            <person name="Ford K.L."/>
            <person name="Foster G.D."/>
            <person name="Pangilinan J."/>
            <person name="Papanicolaou A."/>
            <person name="Barry K."/>
            <person name="LaButti K."/>
            <person name="Viragh M."/>
            <person name="Koriabine M."/>
            <person name="Yan M."/>
            <person name="Riley R."/>
            <person name="Champramary S."/>
            <person name="Plett K.L."/>
            <person name="Tsai I.J."/>
            <person name="Slot J."/>
            <person name="Sipos G."/>
            <person name="Plett J."/>
            <person name="Nagy L.G."/>
            <person name="Grigoriev I.V."/>
        </authorList>
    </citation>
    <scope>NUCLEOTIDE SEQUENCE</scope>
    <source>
        <strain evidence="2">HWK02</strain>
    </source>
</reference>
<dbReference type="EMBL" id="JAUEPU010000063">
    <property type="protein sequence ID" value="KAK0482948.1"/>
    <property type="molecule type" value="Genomic_DNA"/>
</dbReference>
<proteinExistence type="predicted"/>
<evidence type="ECO:0000256" key="1">
    <source>
        <dbReference type="SAM" id="MobiDB-lite"/>
    </source>
</evidence>
<accession>A0AA39PGQ5</accession>
<protein>
    <submittedName>
        <fullName evidence="2">Uncharacterized protein</fullName>
    </submittedName>
</protein>
<evidence type="ECO:0000313" key="2">
    <source>
        <dbReference type="EMBL" id="KAK0482948.1"/>
    </source>
</evidence>